<name>T0IV56_9SPHN</name>
<keyword evidence="3" id="KW-1185">Reference proteome</keyword>
<protein>
    <submittedName>
        <fullName evidence="2">Uncharacterized protein</fullName>
    </submittedName>
</protein>
<comment type="caution">
    <text evidence="2">The sequence shown here is derived from an EMBL/GenBank/DDBJ whole genome shotgun (WGS) entry which is preliminary data.</text>
</comment>
<dbReference type="OrthoDB" id="7511330at2"/>
<evidence type="ECO:0000313" key="3">
    <source>
        <dbReference type="Proteomes" id="UP000015531"/>
    </source>
</evidence>
<proteinExistence type="predicted"/>
<organism evidence="2 3">
    <name type="scientific">Sphingobium lactosutens DS20</name>
    <dbReference type="NCBI Taxonomy" id="1331060"/>
    <lineage>
        <taxon>Bacteria</taxon>
        <taxon>Pseudomonadati</taxon>
        <taxon>Pseudomonadota</taxon>
        <taxon>Alphaproteobacteria</taxon>
        <taxon>Sphingomonadales</taxon>
        <taxon>Sphingomonadaceae</taxon>
        <taxon>Sphingobium</taxon>
    </lineage>
</organism>
<feature type="region of interest" description="Disordered" evidence="1">
    <location>
        <begin position="72"/>
        <end position="98"/>
    </location>
</feature>
<dbReference type="RefSeq" id="WP_021225858.1">
    <property type="nucleotide sequence ID" value="NZ_ATDP01000082.1"/>
</dbReference>
<dbReference type="Proteomes" id="UP000015531">
    <property type="component" value="Unassembled WGS sequence"/>
</dbReference>
<dbReference type="AlphaFoldDB" id="T0IV56"/>
<gene>
    <name evidence="2" type="ORF">RLDS_10670</name>
</gene>
<dbReference type="PATRIC" id="fig|1331060.3.peg.2040"/>
<reference evidence="2 3" key="1">
    <citation type="journal article" date="2013" name="Genome Announc.">
        <title>Draft Genome Sequence of Sphingobium lactosutens Strain DS20T, Isolated from a Hexachlorocyclohexane Dumpsite.</title>
        <authorList>
            <person name="Kumar R."/>
            <person name="Dwivedi V."/>
            <person name="Negi V."/>
            <person name="Khurana J.P."/>
            <person name="Lal R."/>
        </authorList>
    </citation>
    <scope>NUCLEOTIDE SEQUENCE [LARGE SCALE GENOMIC DNA]</scope>
    <source>
        <strain evidence="2 3">DS20</strain>
    </source>
</reference>
<evidence type="ECO:0000313" key="2">
    <source>
        <dbReference type="EMBL" id="EQB15730.1"/>
    </source>
</evidence>
<evidence type="ECO:0000256" key="1">
    <source>
        <dbReference type="SAM" id="MobiDB-lite"/>
    </source>
</evidence>
<sequence length="131" mass="14112">MSTPWIAGVTTGPDLVARIRAAAARRSLPVEEFLRPLVGNKGGVSWLKELGRAHYPLARTITRVSDLVEGRPITPARTYQRQPSAGSTDRAVPVDDPVSAPIDREPCFKCGVRGDIGCRHRPAAPANIHGL</sequence>
<accession>T0IV56</accession>
<dbReference type="EMBL" id="ATDP01000082">
    <property type="protein sequence ID" value="EQB15730.1"/>
    <property type="molecule type" value="Genomic_DNA"/>
</dbReference>
<feature type="compositionally biased region" description="Polar residues" evidence="1">
    <location>
        <begin position="77"/>
        <end position="87"/>
    </location>
</feature>